<dbReference type="Proteomes" id="UP001231370">
    <property type="component" value="Unassembled WGS sequence"/>
</dbReference>
<evidence type="ECO:0000256" key="1">
    <source>
        <dbReference type="ARBA" id="ARBA00043985"/>
    </source>
</evidence>
<comment type="caution">
    <text evidence="3">The sequence shown here is derived from an EMBL/GenBank/DDBJ whole genome shotgun (WGS) entry which is preliminary data.</text>
</comment>
<name>A0ABT7BG89_9CYAN</name>
<evidence type="ECO:0000313" key="3">
    <source>
        <dbReference type="EMBL" id="MDJ1178194.1"/>
    </source>
</evidence>
<evidence type="ECO:0000313" key="4">
    <source>
        <dbReference type="Proteomes" id="UP001231370"/>
    </source>
</evidence>
<organism evidence="3 4">
    <name type="scientific">Roseofilum halophilum BLCC-M91</name>
    <dbReference type="NCBI Taxonomy" id="3022259"/>
    <lineage>
        <taxon>Bacteria</taxon>
        <taxon>Bacillati</taxon>
        <taxon>Cyanobacteriota</taxon>
        <taxon>Cyanophyceae</taxon>
        <taxon>Desertifilales</taxon>
        <taxon>Desertifilaceae</taxon>
        <taxon>Roseofilum</taxon>
        <taxon>Roseofilum halophilum</taxon>
    </lineage>
</organism>
<comment type="similarity">
    <text evidence="1">Belongs to the PspA/Vipp/IM30 family.</text>
</comment>
<sequence length="246" mass="28121">MSVVDRLIRAVRAHVNDWIAQRQDPEKLLETAILELQDDLVRLRQSVAQAIAVQKRTERQYHQAQVSAEDWHKRAQLALEKGDETLAREALTRRKPYLETARLFQEHLQQQGAVVDRLKQDLHTLESKIAEAKAKKDLYIARARAAKTSEQLHQVMNQLNPTGTGAALERMENRVQQLEAQAELAQWGGDAVEREFQALESTEEASVEEELTAIKTQLESQGPRSQSEYDRELEELRSRLNELGNG</sequence>
<dbReference type="PANTHER" id="PTHR31088">
    <property type="entry name" value="MEMBRANE-ASSOCIATED PROTEIN VIPP1, CHLOROPLASTIC"/>
    <property type="match status" value="1"/>
</dbReference>
<proteinExistence type="inferred from homology"/>
<evidence type="ECO:0000256" key="2">
    <source>
        <dbReference type="SAM" id="Coils"/>
    </source>
</evidence>
<feature type="coiled-coil region" evidence="2">
    <location>
        <begin position="108"/>
        <end position="142"/>
    </location>
</feature>
<protein>
    <submittedName>
        <fullName evidence="3">PspA/IM30 family protein</fullName>
    </submittedName>
</protein>
<keyword evidence="2" id="KW-0175">Coiled coil</keyword>
<accession>A0ABT7BG89</accession>
<keyword evidence="4" id="KW-1185">Reference proteome</keyword>
<dbReference type="RefSeq" id="WP_283761517.1">
    <property type="nucleotide sequence ID" value="NZ_JAQPOK010000037.1"/>
</dbReference>
<dbReference type="EMBL" id="JAQPOK010000037">
    <property type="protein sequence ID" value="MDJ1178194.1"/>
    <property type="molecule type" value="Genomic_DNA"/>
</dbReference>
<dbReference type="InterPro" id="IPR007157">
    <property type="entry name" value="PspA_VIPP1"/>
</dbReference>
<reference evidence="3 4" key="1">
    <citation type="submission" date="2023-01" db="EMBL/GenBank/DDBJ databases">
        <title>Novel diversity within Roseofilum (Cyanobacteria; Desertifilaceae) from marine benthic mats with descriptions of four novel species.</title>
        <authorList>
            <person name="Wang Y."/>
            <person name="Berthold D.E."/>
            <person name="Hu J."/>
            <person name="Lefler F.W."/>
            <person name="Laughinghouse H.D. IV."/>
        </authorList>
    </citation>
    <scope>NUCLEOTIDE SEQUENCE [LARGE SCALE GENOMIC DNA]</scope>
    <source>
        <strain evidence="3 4">BLCC-M91</strain>
    </source>
</reference>
<dbReference type="PANTHER" id="PTHR31088:SF6">
    <property type="entry name" value="PHAGE SHOCK PROTEIN A"/>
    <property type="match status" value="1"/>
</dbReference>
<gene>
    <name evidence="3" type="ORF">PJF56_04900</name>
</gene>
<dbReference type="Pfam" id="PF04012">
    <property type="entry name" value="PspA_IM30"/>
    <property type="match status" value="1"/>
</dbReference>